<accession>A0AAD7SA51</accession>
<proteinExistence type="predicted"/>
<reference evidence="2" key="1">
    <citation type="journal article" date="2023" name="Science">
        <title>Genome structures resolve the early diversification of teleost fishes.</title>
        <authorList>
            <person name="Parey E."/>
            <person name="Louis A."/>
            <person name="Montfort J."/>
            <person name="Bouchez O."/>
            <person name="Roques C."/>
            <person name="Iampietro C."/>
            <person name="Lluch J."/>
            <person name="Castinel A."/>
            <person name="Donnadieu C."/>
            <person name="Desvignes T."/>
            <person name="Floi Bucao C."/>
            <person name="Jouanno E."/>
            <person name="Wen M."/>
            <person name="Mejri S."/>
            <person name="Dirks R."/>
            <person name="Jansen H."/>
            <person name="Henkel C."/>
            <person name="Chen W.J."/>
            <person name="Zahm M."/>
            <person name="Cabau C."/>
            <person name="Klopp C."/>
            <person name="Thompson A.W."/>
            <person name="Robinson-Rechavi M."/>
            <person name="Braasch I."/>
            <person name="Lecointre G."/>
            <person name="Bobe J."/>
            <person name="Postlethwait J.H."/>
            <person name="Berthelot C."/>
            <person name="Roest Crollius H."/>
            <person name="Guiguen Y."/>
        </authorList>
    </citation>
    <scope>NUCLEOTIDE SEQUENCE</scope>
    <source>
        <strain evidence="2">NC1722</strain>
    </source>
</reference>
<keyword evidence="3" id="KW-1185">Reference proteome</keyword>
<evidence type="ECO:0000313" key="3">
    <source>
        <dbReference type="Proteomes" id="UP001221898"/>
    </source>
</evidence>
<feature type="region of interest" description="Disordered" evidence="1">
    <location>
        <begin position="1"/>
        <end position="56"/>
    </location>
</feature>
<dbReference type="Proteomes" id="UP001221898">
    <property type="component" value="Unassembled WGS sequence"/>
</dbReference>
<protein>
    <submittedName>
        <fullName evidence="2">Uncharacterized protein</fullName>
    </submittedName>
</protein>
<name>A0AAD7SA51_9TELE</name>
<sequence length="94" mass="10294">MAVYSTQAEDAGGMTFTLSPRRDLQSRGTSSAARRALSPATARGRGGIAVPRNPQSDSFWRDVNELNRNKKTFVIQATLPAAYSNRQHLNTAEE</sequence>
<evidence type="ECO:0000256" key="1">
    <source>
        <dbReference type="SAM" id="MobiDB-lite"/>
    </source>
</evidence>
<gene>
    <name evidence="2" type="ORF">AAFF_G00417440</name>
</gene>
<evidence type="ECO:0000313" key="2">
    <source>
        <dbReference type="EMBL" id="KAJ8398836.1"/>
    </source>
</evidence>
<organism evidence="2 3">
    <name type="scientific">Aldrovandia affinis</name>
    <dbReference type="NCBI Taxonomy" id="143900"/>
    <lineage>
        <taxon>Eukaryota</taxon>
        <taxon>Metazoa</taxon>
        <taxon>Chordata</taxon>
        <taxon>Craniata</taxon>
        <taxon>Vertebrata</taxon>
        <taxon>Euteleostomi</taxon>
        <taxon>Actinopterygii</taxon>
        <taxon>Neopterygii</taxon>
        <taxon>Teleostei</taxon>
        <taxon>Notacanthiformes</taxon>
        <taxon>Halosauridae</taxon>
        <taxon>Aldrovandia</taxon>
    </lineage>
</organism>
<dbReference type="AlphaFoldDB" id="A0AAD7SA51"/>
<comment type="caution">
    <text evidence="2">The sequence shown here is derived from an EMBL/GenBank/DDBJ whole genome shotgun (WGS) entry which is preliminary data.</text>
</comment>
<dbReference type="EMBL" id="JAINUG010000087">
    <property type="protein sequence ID" value="KAJ8398836.1"/>
    <property type="molecule type" value="Genomic_DNA"/>
</dbReference>